<gene>
    <name evidence="2" type="ORF">H9Q80_04010</name>
</gene>
<dbReference type="EMBL" id="CP060636">
    <property type="protein sequence ID" value="QNM13124.1"/>
    <property type="molecule type" value="Genomic_DNA"/>
</dbReference>
<evidence type="ECO:0000313" key="2">
    <source>
        <dbReference type="EMBL" id="QNM13124.1"/>
    </source>
</evidence>
<evidence type="ECO:0000313" key="3">
    <source>
        <dbReference type="Proteomes" id="UP000515856"/>
    </source>
</evidence>
<sequence>MTKIDTLRKINKNIVHEDGTITSFDKQLIQLMSGIYDTRYPLIVADSTHSLDYIEDFATDNPLVMNVSTVIKLREKHDIGYEFVSNCEMYLKESVLAFDSYQHDTSKIILLDEVDDDGFPMIAICRENKDMGGNLLLNEITSIYEKEKLEQLLNRSYENDKTFYTNKKTEQYVKSRGLQLSKGLTYALSNYYTRASFNKSQVEQDLAKEKGCIEETYGMDLEEDLDEIEK</sequence>
<accession>A0A7G9GQP2</accession>
<dbReference type="Proteomes" id="UP000515856">
    <property type="component" value="Chromosome"/>
</dbReference>
<feature type="domain" description="Phage MuF C-terminal" evidence="1">
    <location>
        <begin position="74"/>
        <end position="168"/>
    </location>
</feature>
<dbReference type="RefSeq" id="WP_118654674.1">
    <property type="nucleotide sequence ID" value="NZ_CP060636.1"/>
</dbReference>
<dbReference type="Pfam" id="PF18819">
    <property type="entry name" value="MuF_C"/>
    <property type="match status" value="1"/>
</dbReference>
<reference evidence="2 3" key="1">
    <citation type="submission" date="2020-08" db="EMBL/GenBank/DDBJ databases">
        <authorList>
            <person name="Liu C."/>
            <person name="Sun Q."/>
        </authorList>
    </citation>
    <scope>NUCLEOTIDE SEQUENCE [LARGE SCALE GENOMIC DNA]</scope>
    <source>
        <strain evidence="2 3">NSJ-61</strain>
    </source>
</reference>
<evidence type="ECO:0000259" key="1">
    <source>
        <dbReference type="Pfam" id="PF18819"/>
    </source>
</evidence>
<dbReference type="KEGG" id="ehn:H9Q80_04010"/>
<proteinExistence type="predicted"/>
<name>A0A7G9GQP2_9FIRM</name>
<dbReference type="AlphaFoldDB" id="A0A7G9GQP2"/>
<organism evidence="2 3">
    <name type="scientific">[Eubacterium] hominis</name>
    <dbReference type="NCBI Taxonomy" id="2764325"/>
    <lineage>
        <taxon>Bacteria</taxon>
        <taxon>Bacillati</taxon>
        <taxon>Bacillota</taxon>
        <taxon>Erysipelotrichia</taxon>
        <taxon>Erysipelotrichales</taxon>
        <taxon>Erysipelotrichaceae</taxon>
        <taxon>Amedibacillus</taxon>
    </lineage>
</organism>
<protein>
    <recommendedName>
        <fullName evidence="1">Phage MuF C-terminal domain-containing protein</fullName>
    </recommendedName>
</protein>
<dbReference type="InterPro" id="IPR041131">
    <property type="entry name" value="MuF_C"/>
</dbReference>
<keyword evidence="3" id="KW-1185">Reference proteome</keyword>